<comment type="caution">
    <text evidence="2">The sequence shown here is derived from an EMBL/GenBank/DDBJ whole genome shotgun (WGS) entry which is preliminary data.</text>
</comment>
<dbReference type="InterPro" id="IPR007416">
    <property type="entry name" value="YggL_50S_bp"/>
</dbReference>
<name>A0A643FA69_IDEDE</name>
<dbReference type="RefSeq" id="WP_151125107.1">
    <property type="nucleotide sequence ID" value="NZ_CP088082.1"/>
</dbReference>
<feature type="region of interest" description="Disordered" evidence="1">
    <location>
        <begin position="1"/>
        <end position="20"/>
    </location>
</feature>
<organism evidence="2 3">
    <name type="scientific">Ideonella dechloratans</name>
    <dbReference type="NCBI Taxonomy" id="36863"/>
    <lineage>
        <taxon>Bacteria</taxon>
        <taxon>Pseudomonadati</taxon>
        <taxon>Pseudomonadota</taxon>
        <taxon>Betaproteobacteria</taxon>
        <taxon>Burkholderiales</taxon>
        <taxon>Sphaerotilaceae</taxon>
        <taxon>Ideonella</taxon>
    </lineage>
</organism>
<dbReference type="EMBL" id="VZPB01000044">
    <property type="protein sequence ID" value="KAB0577769.1"/>
    <property type="molecule type" value="Genomic_DNA"/>
</dbReference>
<dbReference type="Proteomes" id="UP000430120">
    <property type="component" value="Unassembled WGS sequence"/>
</dbReference>
<evidence type="ECO:0000313" key="3">
    <source>
        <dbReference type="Proteomes" id="UP000430120"/>
    </source>
</evidence>
<gene>
    <name evidence="2" type="ORF">F7Q92_16000</name>
</gene>
<dbReference type="AlphaFoldDB" id="A0A643FA69"/>
<keyword evidence="3" id="KW-1185">Reference proteome</keyword>
<evidence type="ECO:0000313" key="2">
    <source>
        <dbReference type="EMBL" id="KAB0577769.1"/>
    </source>
</evidence>
<dbReference type="Pfam" id="PF04320">
    <property type="entry name" value="YggL_50S_bp"/>
    <property type="match status" value="1"/>
</dbReference>
<dbReference type="OrthoDB" id="9114861at2"/>
<reference evidence="2 3" key="1">
    <citation type="submission" date="2019-09" db="EMBL/GenBank/DDBJ databases">
        <title>Draft genome sequences of 48 bacterial type strains from the CCUG.</title>
        <authorList>
            <person name="Tunovic T."/>
            <person name="Pineiro-Iglesias B."/>
            <person name="Unosson C."/>
            <person name="Inganas E."/>
            <person name="Ohlen M."/>
            <person name="Cardew S."/>
            <person name="Jensie-Markopoulos S."/>
            <person name="Salva-Serra F."/>
            <person name="Jaen-Luchoro D."/>
            <person name="Karlsson R."/>
            <person name="Svensson-Stadler L."/>
            <person name="Chun J."/>
            <person name="Moore E."/>
        </authorList>
    </citation>
    <scope>NUCLEOTIDE SEQUENCE [LARGE SCALE GENOMIC DNA]</scope>
    <source>
        <strain evidence="2 3">CCUG 30977</strain>
    </source>
</reference>
<evidence type="ECO:0000256" key="1">
    <source>
        <dbReference type="SAM" id="MobiDB-lite"/>
    </source>
</evidence>
<accession>A0A643FA69</accession>
<dbReference type="PANTHER" id="PTHR38778:SF1">
    <property type="entry name" value="CYTOPLASMIC PROTEIN"/>
    <property type="match status" value="1"/>
</dbReference>
<protein>
    <submittedName>
        <fullName evidence="2">DUF469 family protein</fullName>
    </submittedName>
</protein>
<dbReference type="GO" id="GO:0005829">
    <property type="term" value="C:cytosol"/>
    <property type="evidence" value="ECO:0007669"/>
    <property type="project" value="TreeGrafter"/>
</dbReference>
<proteinExistence type="predicted"/>
<sequence>MVQRPHSTHKPLPPPVRQRSRRLEKKLRIGAFQEVGFPVSIRLNPALSSKACDEFWDAFLGELIGPRGLAYGGREEGFVMRFGSGSATEDDRVAVSDWLQARPGVERVVVGPLEDAWYAPAPARGRKT</sequence>
<dbReference type="PANTHER" id="PTHR38778">
    <property type="entry name" value="CYTOPLASMIC PROTEIN-RELATED"/>
    <property type="match status" value="1"/>
</dbReference>